<proteinExistence type="inferred from homology"/>
<feature type="domain" description="HTH lysR-type" evidence="6">
    <location>
        <begin position="1"/>
        <end position="59"/>
    </location>
</feature>
<comment type="caution">
    <text evidence="7">The sequence shown here is derived from an EMBL/GenBank/DDBJ whole genome shotgun (WGS) entry which is preliminary data.</text>
</comment>
<comment type="similarity">
    <text evidence="1">Belongs to the LysR transcriptional regulatory family.</text>
</comment>
<dbReference type="SUPFAM" id="SSF46785">
    <property type="entry name" value="Winged helix' DNA-binding domain"/>
    <property type="match status" value="1"/>
</dbReference>
<dbReference type="Gene3D" id="1.10.10.10">
    <property type="entry name" value="Winged helix-like DNA-binding domain superfamily/Winged helix DNA-binding domain"/>
    <property type="match status" value="1"/>
</dbReference>
<evidence type="ECO:0000256" key="5">
    <source>
        <dbReference type="ARBA" id="ARBA00023163"/>
    </source>
</evidence>
<dbReference type="InterPro" id="IPR036390">
    <property type="entry name" value="WH_DNA-bd_sf"/>
</dbReference>
<keyword evidence="4" id="KW-0010">Activator</keyword>
<keyword evidence="5" id="KW-0804">Transcription</keyword>
<evidence type="ECO:0000256" key="1">
    <source>
        <dbReference type="ARBA" id="ARBA00009437"/>
    </source>
</evidence>
<dbReference type="Gene3D" id="3.40.190.290">
    <property type="match status" value="1"/>
</dbReference>
<keyword evidence="3" id="KW-0238">DNA-binding</keyword>
<dbReference type="AlphaFoldDB" id="A0A5B0ENW5"/>
<evidence type="ECO:0000259" key="6">
    <source>
        <dbReference type="PROSITE" id="PS50931"/>
    </source>
</evidence>
<dbReference type="InterPro" id="IPR000847">
    <property type="entry name" value="LysR_HTH_N"/>
</dbReference>
<dbReference type="PANTHER" id="PTHR30579">
    <property type="entry name" value="TRANSCRIPTIONAL REGULATOR"/>
    <property type="match status" value="1"/>
</dbReference>
<dbReference type="NCBIfam" id="NF002964">
    <property type="entry name" value="PRK03635.1"/>
    <property type="match status" value="1"/>
</dbReference>
<dbReference type="InterPro" id="IPR036388">
    <property type="entry name" value="WH-like_DNA-bd_sf"/>
</dbReference>
<protein>
    <submittedName>
        <fullName evidence="7">LysR family transcriptional regulator ArgP</fullName>
    </submittedName>
</protein>
<name>A0A5B0ENW5_9MICC</name>
<sequence>MDFVAEHLQTFKTVIEAGSMERAAQQLNVTPSAVSQRLKSLEKQAGSVLFIRSRPIRTTAGGDVLLRLAREIQMISTEAHRSLGLEPATDEAPRRIDLSIAVNADSLASWFAPVIEGLAAQEMMSCEILRHDEAHSTELLRSGQVMGAVSTKSTPVQGCSAVYLGTMRYRAMASRVFRDRWLPGIDSREELATAPMVNFDRTDDLQGALRRRVTGTGVSVTPVQHFVPDSRAFVAAVSASLGWGMVPDVQAPVDGSLVVLDPSWSSEVKLFWQRWKVPSQALDLLTALVMDAAGKAGLRGSETGPNVWTTDR</sequence>
<keyword evidence="2" id="KW-0805">Transcription regulation</keyword>
<accession>A0A5B0ENW5</accession>
<dbReference type="InterPro" id="IPR005119">
    <property type="entry name" value="LysR_subst-bd"/>
</dbReference>
<dbReference type="GO" id="GO:0003700">
    <property type="term" value="F:DNA-binding transcription factor activity"/>
    <property type="evidence" value="ECO:0007669"/>
    <property type="project" value="InterPro"/>
</dbReference>
<dbReference type="NCBIfam" id="TIGR03298">
    <property type="entry name" value="argP"/>
    <property type="match status" value="1"/>
</dbReference>
<evidence type="ECO:0000256" key="3">
    <source>
        <dbReference type="ARBA" id="ARBA00023125"/>
    </source>
</evidence>
<reference evidence="7 8" key="1">
    <citation type="submission" date="2019-07" db="EMBL/GenBank/DDBJ databases">
        <title>Analysis of the biochemical properties, biological activity and biotechnological potential of siderophores and biosurfactants produced by Antarctic psychrotolerant bacteria.</title>
        <authorList>
            <person name="Styczynski M."/>
            <person name="Krucon T."/>
            <person name="Decewicz P."/>
            <person name="Dziewit L."/>
        </authorList>
    </citation>
    <scope>NUCLEOTIDE SEQUENCE [LARGE SCALE GENOMIC DNA]</scope>
    <source>
        <strain evidence="7 8">ANT_H27</strain>
    </source>
</reference>
<evidence type="ECO:0000256" key="4">
    <source>
        <dbReference type="ARBA" id="ARBA00023159"/>
    </source>
</evidence>
<evidence type="ECO:0000256" key="2">
    <source>
        <dbReference type="ARBA" id="ARBA00023015"/>
    </source>
</evidence>
<evidence type="ECO:0000313" key="8">
    <source>
        <dbReference type="Proteomes" id="UP000323856"/>
    </source>
</evidence>
<gene>
    <name evidence="7" type="ORF">FQ154_03140</name>
</gene>
<dbReference type="InterPro" id="IPR017685">
    <property type="entry name" value="ArgP"/>
</dbReference>
<organism evidence="7 8">
    <name type="scientific">Paeniglutamicibacter gangotriensis</name>
    <dbReference type="NCBI Taxonomy" id="254787"/>
    <lineage>
        <taxon>Bacteria</taxon>
        <taxon>Bacillati</taxon>
        <taxon>Actinomycetota</taxon>
        <taxon>Actinomycetes</taxon>
        <taxon>Micrococcales</taxon>
        <taxon>Micrococcaceae</taxon>
        <taxon>Paeniglutamicibacter</taxon>
    </lineage>
</organism>
<dbReference type="RefSeq" id="WP_149618651.1">
    <property type="nucleotide sequence ID" value="NZ_VOBL01000002.1"/>
</dbReference>
<dbReference type="Pfam" id="PF00126">
    <property type="entry name" value="HTH_1"/>
    <property type="match status" value="1"/>
</dbReference>
<dbReference type="PROSITE" id="PS50931">
    <property type="entry name" value="HTH_LYSR"/>
    <property type="match status" value="1"/>
</dbReference>
<dbReference type="EMBL" id="VOBL01000002">
    <property type="protein sequence ID" value="KAA0979430.1"/>
    <property type="molecule type" value="Genomic_DNA"/>
</dbReference>
<dbReference type="PANTHER" id="PTHR30579:SF2">
    <property type="entry name" value="HTH-TYPE TRANSCRIPTIONAL REGULATOR ARGP"/>
    <property type="match status" value="1"/>
</dbReference>
<dbReference type="InterPro" id="IPR050176">
    <property type="entry name" value="LTTR"/>
</dbReference>
<dbReference type="SUPFAM" id="SSF53850">
    <property type="entry name" value="Periplasmic binding protein-like II"/>
    <property type="match status" value="1"/>
</dbReference>
<dbReference type="OrthoDB" id="3252676at2"/>
<dbReference type="PRINTS" id="PR00039">
    <property type="entry name" value="HTHLYSR"/>
</dbReference>
<evidence type="ECO:0000313" key="7">
    <source>
        <dbReference type="EMBL" id="KAA0979430.1"/>
    </source>
</evidence>
<dbReference type="Proteomes" id="UP000323856">
    <property type="component" value="Unassembled WGS sequence"/>
</dbReference>
<dbReference type="GO" id="GO:0003677">
    <property type="term" value="F:DNA binding"/>
    <property type="evidence" value="ECO:0007669"/>
    <property type="project" value="UniProtKB-KW"/>
</dbReference>
<dbReference type="Pfam" id="PF03466">
    <property type="entry name" value="LysR_substrate"/>
    <property type="match status" value="1"/>
</dbReference>